<keyword evidence="2" id="KW-1185">Reference proteome</keyword>
<gene>
    <name evidence="1" type="ORF">CNQ84_19135</name>
</gene>
<proteinExistence type="predicted"/>
<dbReference type="Proteomes" id="UP000242313">
    <property type="component" value="Unassembled WGS sequence"/>
</dbReference>
<comment type="caution">
    <text evidence="1">The sequence shown here is derived from an EMBL/GenBank/DDBJ whole genome shotgun (WGS) entry which is preliminary data.</text>
</comment>
<reference evidence="1 2" key="1">
    <citation type="submission" date="2017-09" db="EMBL/GenBank/DDBJ databases">
        <title>Pseudomonas abyssi sp. nov. isolated from Abyssopelagic Water.</title>
        <authorList>
            <person name="Wei Y."/>
        </authorList>
    </citation>
    <scope>NUCLEOTIDE SEQUENCE [LARGE SCALE GENOMIC DNA]</scope>
    <source>
        <strain evidence="1 2">MT5</strain>
    </source>
</reference>
<evidence type="ECO:0000313" key="2">
    <source>
        <dbReference type="Proteomes" id="UP000242313"/>
    </source>
</evidence>
<sequence>PRLRGDDVLVVCGDDVVVIHGCAVWCFAGVTCGRVAGTRQVGLREGRVPTRPWVLQASELVERELDLPGMCPYQNATFPGRDHPAMRATRGATLSGIAACQALALPHQIPDKKRA</sequence>
<evidence type="ECO:0000313" key="1">
    <source>
        <dbReference type="EMBL" id="PBK02562.1"/>
    </source>
</evidence>
<protein>
    <submittedName>
        <fullName evidence="1">Uncharacterized protein</fullName>
    </submittedName>
</protein>
<accession>A0A2A3MCR6</accession>
<dbReference type="AlphaFoldDB" id="A0A2A3MCR6"/>
<dbReference type="EMBL" id="NTMR01000034">
    <property type="protein sequence ID" value="PBK02562.1"/>
    <property type="molecule type" value="Genomic_DNA"/>
</dbReference>
<name>A0A2A3MCR6_9PSED</name>
<feature type="non-terminal residue" evidence="1">
    <location>
        <position position="1"/>
    </location>
</feature>
<organism evidence="1 2">
    <name type="scientific">Pseudomonas abyssi</name>
    <dbReference type="NCBI Taxonomy" id="170540"/>
    <lineage>
        <taxon>Bacteria</taxon>
        <taxon>Pseudomonadati</taxon>
        <taxon>Pseudomonadota</taxon>
        <taxon>Gammaproteobacteria</taxon>
        <taxon>Pseudomonadales</taxon>
        <taxon>Pseudomonadaceae</taxon>
        <taxon>Pseudomonas</taxon>
    </lineage>
</organism>